<dbReference type="GO" id="GO:0032259">
    <property type="term" value="P:methylation"/>
    <property type="evidence" value="ECO:0007669"/>
    <property type="project" value="UniProtKB-KW"/>
</dbReference>
<dbReference type="FunFam" id="3.40.50.150:FF:000145">
    <property type="entry name" value="Methyltransferase-like protein"/>
    <property type="match status" value="1"/>
</dbReference>
<protein>
    <recommendedName>
        <fullName evidence="4">tRNA N(3)-methylcytidine methyltransferase</fullName>
        <ecNumber evidence="4">2.1.1.-</ecNumber>
    </recommendedName>
</protein>
<dbReference type="SUPFAM" id="SSF53335">
    <property type="entry name" value="S-adenosyl-L-methionine-dependent methyltransferases"/>
    <property type="match status" value="1"/>
</dbReference>
<dbReference type="Proteomes" id="UP001187531">
    <property type="component" value="Unassembled WGS sequence"/>
</dbReference>
<dbReference type="PANTHER" id="PTHR22809:SF11">
    <property type="entry name" value="TRNA N(3)-METHYLCYTIDINE METHYLTRANSFERASE METTL2"/>
    <property type="match status" value="1"/>
</dbReference>
<reference evidence="5" key="1">
    <citation type="submission" date="2023-07" db="EMBL/GenBank/DDBJ databases">
        <title>Chromosome-level genome assembly of Artemia franciscana.</title>
        <authorList>
            <person name="Jo E."/>
        </authorList>
    </citation>
    <scope>NUCLEOTIDE SEQUENCE</scope>
    <source>
        <tissue evidence="5">Whole body</tissue>
    </source>
</reference>
<comment type="caution">
    <text evidence="5">The sequence shown here is derived from an EMBL/GenBank/DDBJ whole genome shotgun (WGS) entry which is preliminary data.</text>
</comment>
<evidence type="ECO:0000256" key="2">
    <source>
        <dbReference type="ARBA" id="ARBA00022603"/>
    </source>
</evidence>
<comment type="similarity">
    <text evidence="1 4">Belongs to the methyltransferase superfamily. METL family.</text>
</comment>
<evidence type="ECO:0000256" key="1">
    <source>
        <dbReference type="ARBA" id="ARBA00009725"/>
    </source>
</evidence>
<evidence type="ECO:0000313" key="6">
    <source>
        <dbReference type="Proteomes" id="UP001187531"/>
    </source>
</evidence>
<dbReference type="InterPro" id="IPR026113">
    <property type="entry name" value="METTL2/6/8-like"/>
</dbReference>
<gene>
    <name evidence="5" type="ORF">QYM36_002714</name>
</gene>
<keyword evidence="3 4" id="KW-0808">Transferase</keyword>
<dbReference type="PANTHER" id="PTHR22809">
    <property type="entry name" value="METHYLTRANSFERASE-RELATED"/>
    <property type="match status" value="1"/>
</dbReference>
<dbReference type="CDD" id="cd02440">
    <property type="entry name" value="AdoMet_MTases"/>
    <property type="match status" value="1"/>
</dbReference>
<dbReference type="Pfam" id="PF13489">
    <property type="entry name" value="Methyltransf_23"/>
    <property type="match status" value="1"/>
</dbReference>
<proteinExistence type="inferred from homology"/>
<name>A0AA88LF18_ARTSF</name>
<evidence type="ECO:0000256" key="3">
    <source>
        <dbReference type="ARBA" id="ARBA00022679"/>
    </source>
</evidence>
<evidence type="ECO:0000256" key="4">
    <source>
        <dbReference type="PIRNR" id="PIRNR037755"/>
    </source>
</evidence>
<evidence type="ECO:0000313" key="5">
    <source>
        <dbReference type="EMBL" id="KAK2722276.1"/>
    </source>
</evidence>
<accession>A0AA88LF18</accession>
<dbReference type="EC" id="2.1.1.-" evidence="4"/>
<comment type="function">
    <text evidence="4">S-adenosyl-L-methionine-dependent methyltransferase.</text>
</comment>
<dbReference type="AlphaFoldDB" id="A0AA88LF18"/>
<dbReference type="Gene3D" id="3.40.50.150">
    <property type="entry name" value="Vaccinia Virus protein VP39"/>
    <property type="match status" value="1"/>
</dbReference>
<keyword evidence="6" id="KW-1185">Reference proteome</keyword>
<sequence length="343" mass="40798">MFLCRFFFRFPKIEDIISARISSIWTHATRMEKQEDKRPQFGNRHLKNENQVFDFNAWDDVEWTEEKLKEAEEKVRNNSSQPLDENLRNEYEQKAGEYWDKFYESHTNRFFKDRHWLFTEFPELRSSSPGNLTNDKAQLYPGSESDFRIFEVGCGVGNTVFPLLDSLKNTSTFVYACDFSDVAVNLVKEHKEYDQERCLAFQADISASELNFPFPKRSLDVILMIFVLSALEPVKMQNCINQLSSYLKPGGRILFRDYGRFDMAQLRFKKNRCLGENFYVRGDGTRVYFFTQDELRSLFTKAGFVEEQNIEDKRLLVNRGRQLTMYRVWMQCKYRKKTDETEE</sequence>
<organism evidence="5 6">
    <name type="scientific">Artemia franciscana</name>
    <name type="common">Brine shrimp</name>
    <name type="synonym">Artemia sanfranciscana</name>
    <dbReference type="NCBI Taxonomy" id="6661"/>
    <lineage>
        <taxon>Eukaryota</taxon>
        <taxon>Metazoa</taxon>
        <taxon>Ecdysozoa</taxon>
        <taxon>Arthropoda</taxon>
        <taxon>Crustacea</taxon>
        <taxon>Branchiopoda</taxon>
        <taxon>Anostraca</taxon>
        <taxon>Artemiidae</taxon>
        <taxon>Artemia</taxon>
    </lineage>
</organism>
<dbReference type="PIRSF" id="PIRSF037755">
    <property type="entry name" value="Mettl2_prd"/>
    <property type="match status" value="1"/>
</dbReference>
<keyword evidence="2 4" id="KW-0489">Methyltransferase</keyword>
<dbReference type="InterPro" id="IPR029063">
    <property type="entry name" value="SAM-dependent_MTases_sf"/>
</dbReference>
<dbReference type="EMBL" id="JAVRJZ010000005">
    <property type="protein sequence ID" value="KAK2722276.1"/>
    <property type="molecule type" value="Genomic_DNA"/>
</dbReference>
<dbReference type="GO" id="GO:0052735">
    <property type="term" value="F:tRNA (cytidine-3-)-methyltransferase activity"/>
    <property type="evidence" value="ECO:0007669"/>
    <property type="project" value="TreeGrafter"/>
</dbReference>